<dbReference type="Proteomes" id="UP000037923">
    <property type="component" value="Unassembled WGS sequence"/>
</dbReference>
<evidence type="ECO:0000256" key="12">
    <source>
        <dbReference type="SAM" id="SignalP"/>
    </source>
</evidence>
<evidence type="ECO:0000313" key="16">
    <source>
        <dbReference type="Proteomes" id="UP000037923"/>
    </source>
</evidence>
<evidence type="ECO:0000313" key="15">
    <source>
        <dbReference type="EMBL" id="KPA86667.1"/>
    </source>
</evidence>
<accession>A0A0M9GB46</accession>
<keyword evidence="8" id="KW-0256">Endoplasmic reticulum</keyword>
<evidence type="ECO:0000256" key="11">
    <source>
        <dbReference type="ARBA" id="ARBA00045065"/>
    </source>
</evidence>
<dbReference type="Pfam" id="PF15924">
    <property type="entry name" value="ALG11_N"/>
    <property type="match status" value="1"/>
</dbReference>
<gene>
    <name evidence="15" type="ORF">ABB37_00767</name>
</gene>
<dbReference type="Gene3D" id="3.40.50.2000">
    <property type="entry name" value="Glycogen Phosphorylase B"/>
    <property type="match status" value="1"/>
</dbReference>
<dbReference type="GO" id="GO:0006487">
    <property type="term" value="P:protein N-linked glycosylation"/>
    <property type="evidence" value="ECO:0007669"/>
    <property type="project" value="TreeGrafter"/>
</dbReference>
<dbReference type="FunFam" id="3.40.50.2000:FF:000256">
    <property type="entry name" value="GDP-Man:Man(3)GlcNAc(2)-PP-Dol alpha-1,2-mannosyltransferase"/>
    <property type="match status" value="1"/>
</dbReference>
<evidence type="ECO:0000256" key="10">
    <source>
        <dbReference type="ARBA" id="ARBA00023136"/>
    </source>
</evidence>
<dbReference type="EMBL" id="LGTL01000001">
    <property type="protein sequence ID" value="KPA86666.1"/>
    <property type="molecule type" value="Genomic_DNA"/>
</dbReference>
<comment type="catalytic activity">
    <reaction evidence="11">
        <text>an alpha-D-Man-(1-&gt;3)-[alpha-D-Man-(1-&gt;6)]-beta-D-Man-(1-&gt;4)-beta-D-GlcNAc-(1-&gt;4)-alpha-D-GlcNAc-diphospho-di-trans,poly-cis-dolichol + 2 GDP-alpha-D-mannose = an alpha-D-Man-(1-&gt;2)-alpha-D-Man-(1-&gt;2)-alpha-D-Man-(1-&gt;3)-[alpha-D-Man-(1-&gt;6)]-beta-D-Man-(1-&gt;4)-beta-D-GlcNAc-(1-&gt;4)-alpha-D-GlcNAc-diphospho-di-trans,poly-cis-dolichol + 2 GDP + 2 H(+)</text>
        <dbReference type="Rhea" id="RHEA:29523"/>
        <dbReference type="Rhea" id="RHEA-COMP:19515"/>
        <dbReference type="Rhea" id="RHEA-COMP:19516"/>
        <dbReference type="ChEBI" id="CHEBI:15378"/>
        <dbReference type="ChEBI" id="CHEBI:57527"/>
        <dbReference type="ChEBI" id="CHEBI:58189"/>
        <dbReference type="ChEBI" id="CHEBI:132511"/>
        <dbReference type="ChEBI" id="CHEBI:132515"/>
        <dbReference type="EC" id="2.4.1.131"/>
    </reaction>
    <physiologicalReaction direction="left-to-right" evidence="11">
        <dbReference type="Rhea" id="RHEA:29524"/>
    </physiologicalReaction>
</comment>
<dbReference type="InterPro" id="IPR038013">
    <property type="entry name" value="ALG11"/>
</dbReference>
<keyword evidence="7" id="KW-0812">Transmembrane</keyword>
<keyword evidence="6 15" id="KW-0808">Transferase</keyword>
<dbReference type="EMBL" id="LGTL01000001">
    <property type="protein sequence ID" value="KPA86667.1"/>
    <property type="molecule type" value="Genomic_DNA"/>
</dbReference>
<feature type="domain" description="Glycosyl transferase family 1" evidence="13">
    <location>
        <begin position="270"/>
        <end position="425"/>
    </location>
</feature>
<dbReference type="PANTHER" id="PTHR45919">
    <property type="entry name" value="GDP-MAN:MAN(3)GLCNAC(2)-PP-DOL ALPHA-1,2-MANNOSYLTRANSFERASE"/>
    <property type="match status" value="1"/>
</dbReference>
<proteinExistence type="predicted"/>
<evidence type="ECO:0000256" key="6">
    <source>
        <dbReference type="ARBA" id="ARBA00022679"/>
    </source>
</evidence>
<dbReference type="Pfam" id="PF00534">
    <property type="entry name" value="Glycos_transf_1"/>
    <property type="match status" value="1"/>
</dbReference>
<comment type="caution">
    <text evidence="15">The sequence shown here is derived from an EMBL/GenBank/DDBJ whole genome shotgun (WGS) entry which is preliminary data.</text>
</comment>
<dbReference type="RefSeq" id="XP_015665105.1">
    <property type="nucleotide sequence ID" value="XM_015797097.1"/>
</dbReference>
<protein>
    <recommendedName>
        <fullName evidence="4">GDP-Man:Man(3)GlcNAc(2)-PP-Dol alpha-1,2-mannosyltransferase</fullName>
        <ecNumber evidence="3">2.4.1.131</ecNumber>
    </recommendedName>
</protein>
<sequence>MLTLFLFIVSALCVFCRACTRGYAQNTVGFLHASAGAGGGGERVLWVALDGLQRSDMAKKVERQYVVFTQEYTPNDPTPTESSDEYLLSLVETQFNVRLARPVTFVYLRKGFTKWLSGDVYPHFTLLLQTLYGGAALFFESAVMNSMTPTVVETVGVPFVYPLLRLLAGCTVISYTHYPIISSAMTQRVRNGEAGHNNAGFIAHNPALRWGKLAYYKVVYLLYRCMGWFPHVVFTNSSWTQNHVQAAFWPRTCIRLFPPCDTAGFAAASKPAVERRPSIVSVGQFRPEKNHCLQLGAFHQALPHLPADARLVVIGGARNVADEERVAALRTHAKKLGIEGRVELRVNAAVNEVREALGSCVIGLHTMVDEHFGIVLLEYMAAGCIPLGHRSGGVQLDIVNSADLGFLACTQDEYAEAMAKIFDMHQHHPDEFERFQQRCREHVSSFDDATFRERFVALLNTYFYAA</sequence>
<dbReference type="GO" id="GO:0004377">
    <property type="term" value="F:GDP-Man:Man(3)GlcNAc(2)-PP-Dol alpha-1,2-mannosyltransferase activity"/>
    <property type="evidence" value="ECO:0007669"/>
    <property type="project" value="UniProtKB-EC"/>
</dbReference>
<feature type="domain" description="ALG11 mannosyltransferase N-terminal" evidence="14">
    <location>
        <begin position="26"/>
        <end position="246"/>
    </location>
</feature>
<dbReference type="RefSeq" id="XP_015665106.1">
    <property type="nucleotide sequence ID" value="XM_015797098.1"/>
</dbReference>
<evidence type="ECO:0000256" key="4">
    <source>
        <dbReference type="ARBA" id="ARBA00022018"/>
    </source>
</evidence>
<name>A0A0M9GB46_LEPPY</name>
<dbReference type="InterPro" id="IPR031814">
    <property type="entry name" value="ALG11_N"/>
</dbReference>
<feature type="signal peptide" evidence="12">
    <location>
        <begin position="1"/>
        <end position="18"/>
    </location>
</feature>
<organism evidence="15 16">
    <name type="scientific">Leptomonas pyrrhocoris</name>
    <name type="common">Firebug parasite</name>
    <dbReference type="NCBI Taxonomy" id="157538"/>
    <lineage>
        <taxon>Eukaryota</taxon>
        <taxon>Discoba</taxon>
        <taxon>Euglenozoa</taxon>
        <taxon>Kinetoplastea</taxon>
        <taxon>Metakinetoplastina</taxon>
        <taxon>Trypanosomatida</taxon>
        <taxon>Trypanosomatidae</taxon>
        <taxon>Leishmaniinae</taxon>
        <taxon>Leptomonas</taxon>
    </lineage>
</organism>
<dbReference type="PANTHER" id="PTHR45919:SF1">
    <property type="entry name" value="GDP-MAN:MAN(3)GLCNAC(2)-PP-DOL ALPHA-1,2-MANNOSYLTRANSFERASE"/>
    <property type="match status" value="1"/>
</dbReference>
<keyword evidence="16" id="KW-1185">Reference proteome</keyword>
<evidence type="ECO:0000256" key="2">
    <source>
        <dbReference type="ARBA" id="ARBA00004922"/>
    </source>
</evidence>
<dbReference type="InterPro" id="IPR001296">
    <property type="entry name" value="Glyco_trans_1"/>
</dbReference>
<evidence type="ECO:0000256" key="1">
    <source>
        <dbReference type="ARBA" id="ARBA00004389"/>
    </source>
</evidence>
<dbReference type="AlphaFoldDB" id="A0A0M9GB46"/>
<dbReference type="OrthoDB" id="2276068at2759"/>
<evidence type="ECO:0000256" key="8">
    <source>
        <dbReference type="ARBA" id="ARBA00022824"/>
    </source>
</evidence>
<evidence type="ECO:0000256" key="5">
    <source>
        <dbReference type="ARBA" id="ARBA00022676"/>
    </source>
</evidence>
<dbReference type="OMA" id="ARLYGWV"/>
<dbReference type="GeneID" id="26901064"/>
<keyword evidence="12" id="KW-0732">Signal</keyword>
<comment type="pathway">
    <text evidence="2">Protein modification; protein glycosylation.</text>
</comment>
<keyword evidence="9" id="KW-1133">Transmembrane helix</keyword>
<dbReference type="SUPFAM" id="SSF53756">
    <property type="entry name" value="UDP-Glycosyltransferase/glycogen phosphorylase"/>
    <property type="match status" value="1"/>
</dbReference>
<comment type="subcellular location">
    <subcellularLocation>
        <location evidence="1">Endoplasmic reticulum membrane</location>
        <topology evidence="1">Single-pass membrane protein</topology>
    </subcellularLocation>
</comment>
<feature type="chain" id="PRO_5007418445" description="GDP-Man:Man(3)GlcNAc(2)-PP-Dol alpha-1,2-mannosyltransferase" evidence="12">
    <location>
        <begin position="19"/>
        <end position="466"/>
    </location>
</feature>
<evidence type="ECO:0000256" key="9">
    <source>
        <dbReference type="ARBA" id="ARBA00022989"/>
    </source>
</evidence>
<evidence type="ECO:0000256" key="3">
    <source>
        <dbReference type="ARBA" id="ARBA00012645"/>
    </source>
</evidence>
<dbReference type="GO" id="GO:0005789">
    <property type="term" value="C:endoplasmic reticulum membrane"/>
    <property type="evidence" value="ECO:0007669"/>
    <property type="project" value="UniProtKB-SubCell"/>
</dbReference>
<dbReference type="EC" id="2.4.1.131" evidence="3"/>
<evidence type="ECO:0000259" key="14">
    <source>
        <dbReference type="Pfam" id="PF15924"/>
    </source>
</evidence>
<dbReference type="VEuPathDB" id="TriTrypDB:LpyrH10_01_7670"/>
<evidence type="ECO:0000259" key="13">
    <source>
        <dbReference type="Pfam" id="PF00534"/>
    </source>
</evidence>
<keyword evidence="10" id="KW-0472">Membrane</keyword>
<keyword evidence="5 15" id="KW-0328">Glycosyltransferase</keyword>
<reference evidence="15 16" key="1">
    <citation type="submission" date="2015-07" db="EMBL/GenBank/DDBJ databases">
        <title>High-quality genome of monoxenous trypanosomatid Leptomonas pyrrhocoris.</title>
        <authorList>
            <person name="Flegontov P."/>
            <person name="Butenko A."/>
            <person name="Firsov S."/>
            <person name="Vlcek C."/>
            <person name="Logacheva M.D."/>
            <person name="Field M."/>
            <person name="Filatov D."/>
            <person name="Flegontova O."/>
            <person name="Gerasimov E."/>
            <person name="Jackson A.P."/>
            <person name="Kelly S."/>
            <person name="Opperdoes F."/>
            <person name="O'Reilly A."/>
            <person name="Votypka J."/>
            <person name="Yurchenko V."/>
            <person name="Lukes J."/>
        </authorList>
    </citation>
    <scope>NUCLEOTIDE SEQUENCE [LARGE SCALE GENOMIC DNA]</scope>
    <source>
        <strain evidence="15">H10</strain>
    </source>
</reference>
<evidence type="ECO:0000256" key="7">
    <source>
        <dbReference type="ARBA" id="ARBA00022692"/>
    </source>
</evidence>